<dbReference type="HOGENOM" id="CLU_112818_0_0_9"/>
<gene>
    <name evidence="2" type="ORF">DesyoDRAFT_1235</name>
</gene>
<evidence type="ECO:0000313" key="2">
    <source>
        <dbReference type="EMBL" id="EHQ88403.1"/>
    </source>
</evidence>
<name>H5XTE4_9FIRM</name>
<reference evidence="2 3" key="1">
    <citation type="submission" date="2011-11" db="EMBL/GenBank/DDBJ databases">
        <title>The Noncontiguous Finished genome of Desulfosporosinus youngiae DSM 17734.</title>
        <authorList>
            <consortium name="US DOE Joint Genome Institute (JGI-PGF)"/>
            <person name="Lucas S."/>
            <person name="Han J."/>
            <person name="Lapidus A."/>
            <person name="Cheng J.-F."/>
            <person name="Goodwin L."/>
            <person name="Pitluck S."/>
            <person name="Peters L."/>
            <person name="Ovchinnikova G."/>
            <person name="Lu M."/>
            <person name="Land M.L."/>
            <person name="Hauser L."/>
            <person name="Pester M."/>
            <person name="Spring S."/>
            <person name="Ollivier B."/>
            <person name="Rattei T."/>
            <person name="Klenk H.-P."/>
            <person name="Wagner M."/>
            <person name="Loy A."/>
            <person name="Woyke T.J."/>
        </authorList>
    </citation>
    <scope>NUCLEOTIDE SEQUENCE [LARGE SCALE GENOMIC DNA]</scope>
    <source>
        <strain evidence="2 3">DSM 17734</strain>
    </source>
</reference>
<feature type="transmembrane region" description="Helical" evidence="1">
    <location>
        <begin position="90"/>
        <end position="110"/>
    </location>
</feature>
<keyword evidence="3" id="KW-1185">Reference proteome</keyword>
<accession>H5XTE4</accession>
<keyword evidence="1" id="KW-0472">Membrane</keyword>
<keyword evidence="1" id="KW-1133">Transmembrane helix</keyword>
<proteinExistence type="predicted"/>
<protein>
    <submittedName>
        <fullName evidence="2">Uncharacterized protein</fullName>
    </submittedName>
</protein>
<evidence type="ECO:0000256" key="1">
    <source>
        <dbReference type="SAM" id="Phobius"/>
    </source>
</evidence>
<dbReference type="EMBL" id="CM001441">
    <property type="protein sequence ID" value="EHQ88403.1"/>
    <property type="molecule type" value="Genomic_DNA"/>
</dbReference>
<evidence type="ECO:0000313" key="3">
    <source>
        <dbReference type="Proteomes" id="UP000005104"/>
    </source>
</evidence>
<dbReference type="STRING" id="768710.DesyoDRAFT_1235"/>
<dbReference type="Proteomes" id="UP000005104">
    <property type="component" value="Chromosome"/>
</dbReference>
<keyword evidence="1" id="KW-0812">Transmembrane</keyword>
<dbReference type="AlphaFoldDB" id="H5XTE4"/>
<dbReference type="eggNOG" id="ENOG5032RT4">
    <property type="taxonomic scope" value="Bacteria"/>
</dbReference>
<sequence length="150" mass="17160">MRDRFYYGFFAGLIAGIPMVLFNLFSYYVLDFAQMRLLDWMSIILYGRLPLNAFDSILAQVVHFGFLGFLGIAFAYYVPLVRSRHYLFKGWVFSLSVFSLLYATTLFFQVPGLEMIQPYTVASNLISSTIFGLTLAEAAKRIVSTEPRSQ</sequence>
<feature type="transmembrane region" description="Helical" evidence="1">
    <location>
        <begin position="7"/>
        <end position="30"/>
    </location>
</feature>
<organism evidence="2 3">
    <name type="scientific">Desulfosporosinus youngiae DSM 17734</name>
    <dbReference type="NCBI Taxonomy" id="768710"/>
    <lineage>
        <taxon>Bacteria</taxon>
        <taxon>Bacillati</taxon>
        <taxon>Bacillota</taxon>
        <taxon>Clostridia</taxon>
        <taxon>Eubacteriales</taxon>
        <taxon>Desulfitobacteriaceae</taxon>
        <taxon>Desulfosporosinus</taxon>
    </lineage>
</organism>
<dbReference type="OrthoDB" id="1796762at2"/>
<feature type="transmembrane region" description="Helical" evidence="1">
    <location>
        <begin position="57"/>
        <end position="78"/>
    </location>
</feature>
<dbReference type="RefSeq" id="WP_007780742.1">
    <property type="nucleotide sequence ID" value="NZ_CM001441.1"/>
</dbReference>